<keyword evidence="2" id="KW-0560">Oxidoreductase</keyword>
<dbReference type="AlphaFoldDB" id="A0AAE3GED6"/>
<dbReference type="Pfam" id="PF08240">
    <property type="entry name" value="ADH_N"/>
    <property type="match status" value="1"/>
</dbReference>
<accession>A0AAE3GED6</accession>
<evidence type="ECO:0000256" key="2">
    <source>
        <dbReference type="ARBA" id="ARBA00023002"/>
    </source>
</evidence>
<evidence type="ECO:0000256" key="1">
    <source>
        <dbReference type="ARBA" id="ARBA00022857"/>
    </source>
</evidence>
<keyword evidence="1" id="KW-0521">NADP</keyword>
<dbReference type="GO" id="GO:0035925">
    <property type="term" value="F:mRNA 3'-UTR AU-rich region binding"/>
    <property type="evidence" value="ECO:0007669"/>
    <property type="project" value="TreeGrafter"/>
</dbReference>
<dbReference type="GO" id="GO:0003960">
    <property type="term" value="F:quinone reductase (NADPH) activity"/>
    <property type="evidence" value="ECO:0007669"/>
    <property type="project" value="TreeGrafter"/>
</dbReference>
<dbReference type="Gene3D" id="3.90.180.10">
    <property type="entry name" value="Medium-chain alcohol dehydrogenases, catalytic domain"/>
    <property type="match status" value="1"/>
</dbReference>
<dbReference type="GO" id="GO:0070402">
    <property type="term" value="F:NADPH binding"/>
    <property type="evidence" value="ECO:0007669"/>
    <property type="project" value="TreeGrafter"/>
</dbReference>
<dbReference type="Gene3D" id="3.40.50.720">
    <property type="entry name" value="NAD(P)-binding Rossmann-like Domain"/>
    <property type="match status" value="1"/>
</dbReference>
<evidence type="ECO:0000259" key="3">
    <source>
        <dbReference type="SMART" id="SM00829"/>
    </source>
</evidence>
<dbReference type="SMART" id="SM00829">
    <property type="entry name" value="PKS_ER"/>
    <property type="match status" value="1"/>
</dbReference>
<gene>
    <name evidence="4" type="ORF">LX83_003623</name>
</gene>
<dbReference type="InterPro" id="IPR036291">
    <property type="entry name" value="NAD(P)-bd_dom_sf"/>
</dbReference>
<dbReference type="RefSeq" id="WP_253772939.1">
    <property type="nucleotide sequence ID" value="NZ_JAMTCK010000008.1"/>
</dbReference>
<organism evidence="4 5">
    <name type="scientific">Goodfellowiella coeruleoviolacea</name>
    <dbReference type="NCBI Taxonomy" id="334858"/>
    <lineage>
        <taxon>Bacteria</taxon>
        <taxon>Bacillati</taxon>
        <taxon>Actinomycetota</taxon>
        <taxon>Actinomycetes</taxon>
        <taxon>Pseudonocardiales</taxon>
        <taxon>Pseudonocardiaceae</taxon>
        <taxon>Goodfellowiella</taxon>
    </lineage>
</organism>
<dbReference type="InterPro" id="IPR011032">
    <property type="entry name" value="GroES-like_sf"/>
</dbReference>
<comment type="caution">
    <text evidence="4">The sequence shown here is derived from an EMBL/GenBank/DDBJ whole genome shotgun (WGS) entry which is preliminary data.</text>
</comment>
<evidence type="ECO:0000313" key="4">
    <source>
        <dbReference type="EMBL" id="MCP2166751.1"/>
    </source>
</evidence>
<dbReference type="Proteomes" id="UP001206128">
    <property type="component" value="Unassembled WGS sequence"/>
</dbReference>
<dbReference type="GO" id="GO:0005829">
    <property type="term" value="C:cytosol"/>
    <property type="evidence" value="ECO:0007669"/>
    <property type="project" value="TreeGrafter"/>
</dbReference>
<protein>
    <submittedName>
        <fullName evidence="4">NADPH2:quinone reductase</fullName>
    </submittedName>
</protein>
<dbReference type="PANTHER" id="PTHR48106:SF13">
    <property type="entry name" value="QUINONE OXIDOREDUCTASE-RELATED"/>
    <property type="match status" value="1"/>
</dbReference>
<name>A0AAE3GED6_9PSEU</name>
<proteinExistence type="predicted"/>
<dbReference type="InterPro" id="IPR020843">
    <property type="entry name" value="ER"/>
</dbReference>
<keyword evidence="5" id="KW-1185">Reference proteome</keyword>
<dbReference type="InterPro" id="IPR013154">
    <property type="entry name" value="ADH-like_N"/>
</dbReference>
<dbReference type="InterPro" id="IPR013149">
    <property type="entry name" value="ADH-like_C"/>
</dbReference>
<dbReference type="PANTHER" id="PTHR48106">
    <property type="entry name" value="QUINONE OXIDOREDUCTASE PIG3-RELATED"/>
    <property type="match status" value="1"/>
</dbReference>
<dbReference type="SUPFAM" id="SSF50129">
    <property type="entry name" value="GroES-like"/>
    <property type="match status" value="1"/>
</dbReference>
<dbReference type="SUPFAM" id="SSF51735">
    <property type="entry name" value="NAD(P)-binding Rossmann-fold domains"/>
    <property type="match status" value="1"/>
</dbReference>
<reference evidence="4" key="1">
    <citation type="submission" date="2022-06" db="EMBL/GenBank/DDBJ databases">
        <title>Genomic Encyclopedia of Archaeal and Bacterial Type Strains, Phase II (KMG-II): from individual species to whole genera.</title>
        <authorList>
            <person name="Goeker M."/>
        </authorList>
    </citation>
    <scope>NUCLEOTIDE SEQUENCE</scope>
    <source>
        <strain evidence="4">DSM 43935</strain>
    </source>
</reference>
<evidence type="ECO:0000313" key="5">
    <source>
        <dbReference type="Proteomes" id="UP001206128"/>
    </source>
</evidence>
<dbReference type="EMBL" id="JAMTCK010000008">
    <property type="protein sequence ID" value="MCP2166751.1"/>
    <property type="molecule type" value="Genomic_DNA"/>
</dbReference>
<feature type="domain" description="Enoyl reductase (ER)" evidence="3">
    <location>
        <begin position="10"/>
        <end position="322"/>
    </location>
</feature>
<dbReference type="Pfam" id="PF00107">
    <property type="entry name" value="ADH_zinc_N"/>
    <property type="match status" value="1"/>
</dbReference>
<sequence length="324" mass="32711">MRAVWVTRFGGPEVLVPGEAPEPVAGPGQVVVGVAVAGIDFVQTQLRRGFTPGPALPEPPYLPGGGVAGEVLAIGAGVASGWLGRRVAAGTVHDVGAYAERALAPVESLVAVPDGLGLPEAAALRYDGSTALGLFDKAAIRAGEWVLVEAAAGGVGSLLVQLAHQAGARVVGAARGVEKLALARELGAEVVVDYAEPDWTDQVLAATGGTGPDVVFDGVGGRIGQAALGITAPGGRFSQHGAASGTPTAIDAELVRRRGVRVLGFEQLAEVGANQKRLAERVFAAAAAGRIRPVIGRTFPVERAADAHAAIEARAVLGKTLLLV</sequence>